<reference evidence="2" key="1">
    <citation type="submission" date="2022-07" db="EMBL/GenBank/DDBJ databases">
        <title>Phylogenomic reconstructions and comparative analyses of Kickxellomycotina fungi.</title>
        <authorList>
            <person name="Reynolds N.K."/>
            <person name="Stajich J.E."/>
            <person name="Barry K."/>
            <person name="Grigoriev I.V."/>
            <person name="Crous P."/>
            <person name="Smith M.E."/>
        </authorList>
    </citation>
    <scope>NUCLEOTIDE SEQUENCE</scope>
    <source>
        <strain evidence="2">NBRC 100468</strain>
    </source>
</reference>
<sequence length="307" mass="34381">MVLKLKEVYQGAALVTGSTIRLLKEPSIRAPILKTMTQTLGLVYVLYLAGLAFVYIPMYILSTASNTVTMILGYESSPLIELGEKFGLPSTPYEVLGHLVETVPFLAVDLVLHLTPKVMDETFFVSLKIADPIYAQVLQAHPRRHHLFSEIVYSVKRSCKRWFMAVSVMSLGGIPLVGQLALPIANVYVLSKYVGYPVAGGIAVASLIFPSFRGWAMFTFKTVMALGTFSRDLFKPYFRRVAMKPKDQIRWYKQHESELVGFLLPLYLLTEMPWVGAMFFVLAQSVAAIYIAQKTKLENILLKQKGS</sequence>
<dbReference type="Proteomes" id="UP001150538">
    <property type="component" value="Unassembled WGS sequence"/>
</dbReference>
<dbReference type="PANTHER" id="PTHR38421:SF1">
    <property type="entry name" value="TRANSMEMBRANE PROTEIN"/>
    <property type="match status" value="1"/>
</dbReference>
<gene>
    <name evidence="2" type="ORF">H4219_001307</name>
</gene>
<accession>A0A9W8A8J9</accession>
<keyword evidence="3" id="KW-1185">Reference proteome</keyword>
<evidence type="ECO:0000256" key="1">
    <source>
        <dbReference type="SAM" id="Phobius"/>
    </source>
</evidence>
<organism evidence="2 3">
    <name type="scientific">Mycoemilia scoparia</name>
    <dbReference type="NCBI Taxonomy" id="417184"/>
    <lineage>
        <taxon>Eukaryota</taxon>
        <taxon>Fungi</taxon>
        <taxon>Fungi incertae sedis</taxon>
        <taxon>Zoopagomycota</taxon>
        <taxon>Kickxellomycotina</taxon>
        <taxon>Kickxellomycetes</taxon>
        <taxon>Kickxellales</taxon>
        <taxon>Kickxellaceae</taxon>
        <taxon>Mycoemilia</taxon>
    </lineage>
</organism>
<feature type="transmembrane region" description="Helical" evidence="1">
    <location>
        <begin position="162"/>
        <end position="182"/>
    </location>
</feature>
<feature type="transmembrane region" description="Helical" evidence="1">
    <location>
        <begin position="39"/>
        <end position="60"/>
    </location>
</feature>
<dbReference type="AlphaFoldDB" id="A0A9W8A8J9"/>
<comment type="caution">
    <text evidence="2">The sequence shown here is derived from an EMBL/GenBank/DDBJ whole genome shotgun (WGS) entry which is preliminary data.</text>
</comment>
<dbReference type="PANTHER" id="PTHR38421">
    <property type="entry name" value="TRANSMEMBRANE PROTEIN USGS"/>
    <property type="match status" value="1"/>
</dbReference>
<dbReference type="OrthoDB" id="10041630at2759"/>
<name>A0A9W8A8J9_9FUNG</name>
<keyword evidence="1" id="KW-0812">Transmembrane</keyword>
<dbReference type="EMBL" id="JANBPU010000013">
    <property type="protein sequence ID" value="KAJ1920470.1"/>
    <property type="molecule type" value="Genomic_DNA"/>
</dbReference>
<protein>
    <submittedName>
        <fullName evidence="2">Uncharacterized protein</fullName>
    </submittedName>
</protein>
<evidence type="ECO:0000313" key="3">
    <source>
        <dbReference type="Proteomes" id="UP001150538"/>
    </source>
</evidence>
<keyword evidence="1" id="KW-0472">Membrane</keyword>
<proteinExistence type="predicted"/>
<feature type="transmembrane region" description="Helical" evidence="1">
    <location>
        <begin position="194"/>
        <end position="212"/>
    </location>
</feature>
<keyword evidence="1" id="KW-1133">Transmembrane helix</keyword>
<evidence type="ECO:0000313" key="2">
    <source>
        <dbReference type="EMBL" id="KAJ1920470.1"/>
    </source>
</evidence>